<accession>A0A319EBJ6</accession>
<evidence type="ECO:0000313" key="1">
    <source>
        <dbReference type="EMBL" id="PYI07532.1"/>
    </source>
</evidence>
<keyword evidence="2" id="KW-1185">Reference proteome</keyword>
<evidence type="ECO:0000313" key="2">
    <source>
        <dbReference type="Proteomes" id="UP000248423"/>
    </source>
</evidence>
<dbReference type="Proteomes" id="UP000248423">
    <property type="component" value="Unassembled WGS sequence"/>
</dbReference>
<dbReference type="VEuPathDB" id="FungiDB:BO78DRAFT_312984"/>
<sequence length="481" mass="56439">MAHQAHNICWNILANNLVHRSPAYPDADLVSNLYFRFKPTQGKEIGYFAESFARNIAEHTKCERQKYPANFDPIQPDEVLLDDRTAEKVRPMAYKWCKAYQKWDWPLAERVQKTPGLCPHRDNDGFFACGCPFPFSERKGSAFLRRYQSNHCYEFFNVNIEAFYNLQVVNALLVLGEMEPVLRLCNSGNDLAQWMEMNECYCMKPDRGWDQVFKAALHIYLALNILFCFPELWDPASRQARNKKKSEEYRATLMYQKAVRTWTQEGSNNDVPRYPHRQFFGLEDHFHQSDKVERYRKEPAFLALLAEREAWRCGPGEFCSPPVRLDNDNFPFGKVRFEVFLNCTKVASFQPNTADIERIEGYLRMKGLPQELVLQITALADYDFQRTRRLPVPHDPLHRGNRRELRQYLTLCWQIMVRCNMLAQELGTEINWVSEVVHALHDLVSTPPGKTLFKCEWHESYDYMQATMRGGSGEFPYAFRD</sequence>
<dbReference type="OrthoDB" id="3204049at2759"/>
<dbReference type="AlphaFoldDB" id="A0A319EBJ6"/>
<gene>
    <name evidence="1" type="ORF">BO78DRAFT_312984</name>
</gene>
<organism evidence="1 2">
    <name type="scientific">Aspergillus sclerotiicarbonarius (strain CBS 121057 / IBT 28362)</name>
    <dbReference type="NCBI Taxonomy" id="1448318"/>
    <lineage>
        <taxon>Eukaryota</taxon>
        <taxon>Fungi</taxon>
        <taxon>Dikarya</taxon>
        <taxon>Ascomycota</taxon>
        <taxon>Pezizomycotina</taxon>
        <taxon>Eurotiomycetes</taxon>
        <taxon>Eurotiomycetidae</taxon>
        <taxon>Eurotiales</taxon>
        <taxon>Aspergillaceae</taxon>
        <taxon>Aspergillus</taxon>
        <taxon>Aspergillus subgen. Circumdati</taxon>
    </lineage>
</organism>
<dbReference type="EMBL" id="KZ826341">
    <property type="protein sequence ID" value="PYI07532.1"/>
    <property type="molecule type" value="Genomic_DNA"/>
</dbReference>
<reference evidence="1 2" key="1">
    <citation type="submission" date="2018-02" db="EMBL/GenBank/DDBJ databases">
        <title>The genomes of Aspergillus section Nigri reveals drivers in fungal speciation.</title>
        <authorList>
            <consortium name="DOE Joint Genome Institute"/>
            <person name="Vesth T.C."/>
            <person name="Nybo J."/>
            <person name="Theobald S."/>
            <person name="Brandl J."/>
            <person name="Frisvad J.C."/>
            <person name="Nielsen K.F."/>
            <person name="Lyhne E.K."/>
            <person name="Kogle M.E."/>
            <person name="Kuo A."/>
            <person name="Riley R."/>
            <person name="Clum A."/>
            <person name="Nolan M."/>
            <person name="Lipzen A."/>
            <person name="Salamov A."/>
            <person name="Henrissat B."/>
            <person name="Wiebenga A."/>
            <person name="De vries R.P."/>
            <person name="Grigoriev I.V."/>
            <person name="Mortensen U.H."/>
            <person name="Andersen M.R."/>
            <person name="Baker S.E."/>
        </authorList>
    </citation>
    <scope>NUCLEOTIDE SEQUENCE [LARGE SCALE GENOMIC DNA]</scope>
    <source>
        <strain evidence="1 2">CBS 121057</strain>
    </source>
</reference>
<protein>
    <submittedName>
        <fullName evidence="1">Uncharacterized protein</fullName>
    </submittedName>
</protein>
<name>A0A319EBJ6_ASPSB</name>
<proteinExistence type="predicted"/>